<protein>
    <submittedName>
        <fullName evidence="5">LOW QUALITY PROTEIN: tumor necrosis factor receptor superfamily member 9</fullName>
    </submittedName>
</protein>
<comment type="caution">
    <text evidence="1">Lacks conserved residue(s) required for the propagation of feature annotation.</text>
</comment>
<evidence type="ECO:0000313" key="5">
    <source>
        <dbReference type="RefSeq" id="XP_025768132.1"/>
    </source>
</evidence>
<keyword evidence="2" id="KW-1133">Transmembrane helix</keyword>
<dbReference type="PANTHER" id="PTHR47139:SF1">
    <property type="entry name" value="TUMOR NECROSIS FACTOR RECEPTOR SUPERFAMILY MEMBER 9"/>
    <property type="match status" value="1"/>
</dbReference>
<name>A0A6P6GXG0_PUMCO</name>
<feature type="disulfide bond" evidence="1">
    <location>
        <begin position="70"/>
        <end position="83"/>
    </location>
</feature>
<dbReference type="GO" id="GO:0038023">
    <property type="term" value="F:signaling receptor activity"/>
    <property type="evidence" value="ECO:0007669"/>
    <property type="project" value="TreeGrafter"/>
</dbReference>
<proteinExistence type="predicted"/>
<dbReference type="CDD" id="cd13410">
    <property type="entry name" value="TNFRSF9"/>
    <property type="match status" value="1"/>
</dbReference>
<keyword evidence="2" id="KW-0812">Transmembrane</keyword>
<dbReference type="InterPro" id="IPR034020">
    <property type="entry name" value="TNFRSF9_N"/>
</dbReference>
<dbReference type="KEGG" id="pcoo:112848597"/>
<dbReference type="InterPro" id="IPR009030">
    <property type="entry name" value="Growth_fac_rcpt_cys_sf"/>
</dbReference>
<dbReference type="GeneID" id="112848597"/>
<dbReference type="CTD" id="3604"/>
<dbReference type="AlphaFoldDB" id="A0A6P6GXG0"/>
<dbReference type="SMART" id="SM00208">
    <property type="entry name" value="TNFR"/>
    <property type="match status" value="2"/>
</dbReference>
<dbReference type="Pfam" id="PF00020">
    <property type="entry name" value="TNFR_c6"/>
    <property type="match status" value="1"/>
</dbReference>
<organism evidence="4 5">
    <name type="scientific">Puma concolor</name>
    <name type="common">Mountain lion</name>
    <name type="synonym">Felis concolor</name>
    <dbReference type="NCBI Taxonomy" id="9696"/>
    <lineage>
        <taxon>Eukaryota</taxon>
        <taxon>Metazoa</taxon>
        <taxon>Chordata</taxon>
        <taxon>Craniata</taxon>
        <taxon>Vertebrata</taxon>
        <taxon>Euteleostomi</taxon>
        <taxon>Mammalia</taxon>
        <taxon>Eutheria</taxon>
        <taxon>Laurasiatheria</taxon>
        <taxon>Carnivora</taxon>
        <taxon>Feliformia</taxon>
        <taxon>Felidae</taxon>
        <taxon>Felinae</taxon>
        <taxon>Puma</taxon>
    </lineage>
</organism>
<dbReference type="PROSITE" id="PS50050">
    <property type="entry name" value="TNFR_NGFR_2"/>
    <property type="match status" value="1"/>
</dbReference>
<feature type="domain" description="TNFR-Cys" evidence="3">
    <location>
        <begin position="52"/>
        <end position="91"/>
    </location>
</feature>
<dbReference type="Gene3D" id="2.10.50.10">
    <property type="entry name" value="Tumor Necrosis Factor Receptor, subunit A, domain 2"/>
    <property type="match status" value="2"/>
</dbReference>
<evidence type="ECO:0000259" key="3">
    <source>
        <dbReference type="PROSITE" id="PS50050"/>
    </source>
</evidence>
<keyword evidence="1" id="KW-1015">Disulfide bond</keyword>
<dbReference type="PANTHER" id="PTHR47139">
    <property type="entry name" value="TUMOR NECROSIS FACTOR RECEPTOR SUPERFAMILY MEMBER 9"/>
    <property type="match status" value="1"/>
</dbReference>
<keyword evidence="5" id="KW-0675">Receptor</keyword>
<sequence>MQDFIMGSGYYNILATVLLVMNFERTRPMQDSCSKCPAGTFCEKNKDHICIACPSNSFSSTSGQRACDICRQCEGVFRTKKMCSPTSNAECECISGFHCLGERCTMCEQDCEQGQELTKEGCKDCCFGTFNDQKHGTCRPWTNCSLDGKFVLVNGTKERDVLCGPASSDFFPRTTSATIPAPARDPGPTSQILIVFLALMSAAVLFLVFFLALRFSIVKHSRKKLLYLFKRRVRDVVKTVRKVSRATHGVASSVTVAQYPNRAVDIGVSCVHSCLSPDHVRGLA</sequence>
<feature type="transmembrane region" description="Helical" evidence="2">
    <location>
        <begin position="192"/>
        <end position="213"/>
    </location>
</feature>
<dbReference type="RefSeq" id="XP_025768132.1">
    <property type="nucleotide sequence ID" value="XM_025912347.1"/>
</dbReference>
<dbReference type="GO" id="GO:0042127">
    <property type="term" value="P:regulation of cell population proliferation"/>
    <property type="evidence" value="ECO:0007669"/>
    <property type="project" value="TreeGrafter"/>
</dbReference>
<gene>
    <name evidence="5" type="primary">TNFRSF9</name>
</gene>
<feature type="disulfide bond" evidence="1">
    <location>
        <begin position="73"/>
        <end position="91"/>
    </location>
</feature>
<accession>A0A6P6GXG0</accession>
<dbReference type="SUPFAM" id="SSF57184">
    <property type="entry name" value="Growth factor receptor domain"/>
    <property type="match status" value="1"/>
</dbReference>
<evidence type="ECO:0000256" key="1">
    <source>
        <dbReference type="PROSITE-ProRule" id="PRU00206"/>
    </source>
</evidence>
<reference evidence="5" key="1">
    <citation type="submission" date="2025-08" db="UniProtKB">
        <authorList>
            <consortium name="RefSeq"/>
        </authorList>
    </citation>
    <scope>IDENTIFICATION</scope>
    <source>
        <tissue evidence="5">Blood</tissue>
    </source>
</reference>
<evidence type="ECO:0000313" key="4">
    <source>
        <dbReference type="Proteomes" id="UP000515131"/>
    </source>
</evidence>
<evidence type="ECO:0000256" key="2">
    <source>
        <dbReference type="SAM" id="Phobius"/>
    </source>
</evidence>
<feature type="repeat" description="TNFR-Cys" evidence="1">
    <location>
        <begin position="52"/>
        <end position="91"/>
    </location>
</feature>
<keyword evidence="2" id="KW-0472">Membrane</keyword>
<dbReference type="InterPro" id="IPR001368">
    <property type="entry name" value="TNFR/NGFR_Cys_rich_reg"/>
</dbReference>
<dbReference type="Proteomes" id="UP000515131">
    <property type="component" value="Unplaced"/>
</dbReference>
<keyword evidence="4" id="KW-1185">Reference proteome</keyword>